<feature type="compositionally biased region" description="Polar residues" evidence="1">
    <location>
        <begin position="66"/>
        <end position="86"/>
    </location>
</feature>
<sequence>MSRLSTFFRLSTNLNAMKAAEQKRKGFVLSIFSRIASFPENLENWLLGPLYLLSRSETSIKPPLPNATTQLPSVQLDKQSDSSSNDEFFDCDSSEQTNSDLEFSASKLPDQKSPESTTREQGTSTSVNQNYHIENEDNLDSGEWQTVRSRKKKTGKAITKARAAPSVPSSLKALRSDHHVVGKSREPIHDNSKLTQENIFKYLSV</sequence>
<dbReference type="EMBL" id="PKFP01000001">
    <property type="protein sequence ID" value="PVH14219.1"/>
    <property type="molecule type" value="Genomic_DNA"/>
</dbReference>
<evidence type="ECO:0000313" key="2">
    <source>
        <dbReference type="EMBL" id="PVH14219.1"/>
    </source>
</evidence>
<dbReference type="VEuPathDB" id="FungiDB:CXQ87_002346"/>
<feature type="compositionally biased region" description="Polar residues" evidence="1">
    <location>
        <begin position="114"/>
        <end position="132"/>
    </location>
</feature>
<feature type="region of interest" description="Disordered" evidence="1">
    <location>
        <begin position="63"/>
        <end position="137"/>
    </location>
</feature>
<dbReference type="RefSeq" id="XP_025335159.1">
    <property type="nucleotide sequence ID" value="XM_025480859.1"/>
</dbReference>
<evidence type="ECO:0000313" key="3">
    <source>
        <dbReference type="Proteomes" id="UP000244406"/>
    </source>
</evidence>
<organism evidence="2 3">
    <name type="scientific">Candidozyma duobushaemuli</name>
    <dbReference type="NCBI Taxonomy" id="1231522"/>
    <lineage>
        <taxon>Eukaryota</taxon>
        <taxon>Fungi</taxon>
        <taxon>Dikarya</taxon>
        <taxon>Ascomycota</taxon>
        <taxon>Saccharomycotina</taxon>
        <taxon>Pichiomycetes</taxon>
        <taxon>Metschnikowiaceae</taxon>
        <taxon>Candidozyma</taxon>
    </lineage>
</organism>
<comment type="caution">
    <text evidence="2">The sequence shown here is derived from an EMBL/GenBank/DDBJ whole genome shotgun (WGS) entry which is preliminary data.</text>
</comment>
<accession>A0A2V1A838</accession>
<evidence type="ECO:0000256" key="1">
    <source>
        <dbReference type="SAM" id="MobiDB-lite"/>
    </source>
</evidence>
<gene>
    <name evidence="2" type="ORF">CXQ87_002346</name>
</gene>
<name>A0A2V1A838_9ASCO</name>
<keyword evidence="3" id="KW-1185">Reference proteome</keyword>
<dbReference type="GeneID" id="37002346"/>
<dbReference type="AlphaFoldDB" id="A0A2V1A838"/>
<dbReference type="Proteomes" id="UP000244406">
    <property type="component" value="Unassembled WGS sequence"/>
</dbReference>
<proteinExistence type="predicted"/>
<protein>
    <submittedName>
        <fullName evidence="2">Uncharacterized protein</fullName>
    </submittedName>
</protein>
<reference evidence="2 3" key="1">
    <citation type="submission" date="2017-12" db="EMBL/GenBank/DDBJ databases">
        <title>Genome Sequence of the Amphotericin B-resistant Candida duobushaemulonii strain, B09383.</title>
        <authorList>
            <person name="Chow N.A."/>
            <person name="Gade L."/>
            <person name="Batra D."/>
            <person name="Rowe L.A."/>
            <person name="Loparev V.N."/>
            <person name="Litvintseva A.P."/>
        </authorList>
    </citation>
    <scope>NUCLEOTIDE SEQUENCE [LARGE SCALE GENOMIC DNA]</scope>
    <source>
        <strain evidence="2 3">B09383</strain>
    </source>
</reference>